<accession>K4AHE4</accession>
<proteinExistence type="predicted"/>
<protein>
    <submittedName>
        <fullName evidence="1">Uncharacterized protein</fullName>
    </submittedName>
</protein>
<dbReference type="AlphaFoldDB" id="K4AHE4"/>
<reference evidence="1" key="2">
    <citation type="submission" date="2018-08" db="UniProtKB">
        <authorList>
            <consortium name="EnsemblPlants"/>
        </authorList>
    </citation>
    <scope>IDENTIFICATION</scope>
    <source>
        <strain evidence="1">Yugu1</strain>
    </source>
</reference>
<dbReference type="HOGENOM" id="CLU_2578431_0_0_1"/>
<organism evidence="1 2">
    <name type="scientific">Setaria italica</name>
    <name type="common">Foxtail millet</name>
    <name type="synonym">Panicum italicum</name>
    <dbReference type="NCBI Taxonomy" id="4555"/>
    <lineage>
        <taxon>Eukaryota</taxon>
        <taxon>Viridiplantae</taxon>
        <taxon>Streptophyta</taxon>
        <taxon>Embryophyta</taxon>
        <taxon>Tracheophyta</taxon>
        <taxon>Spermatophyta</taxon>
        <taxon>Magnoliopsida</taxon>
        <taxon>Liliopsida</taxon>
        <taxon>Poales</taxon>
        <taxon>Poaceae</taxon>
        <taxon>PACMAD clade</taxon>
        <taxon>Panicoideae</taxon>
        <taxon>Panicodae</taxon>
        <taxon>Paniceae</taxon>
        <taxon>Cenchrinae</taxon>
        <taxon>Setaria</taxon>
    </lineage>
</organism>
<dbReference type="EMBL" id="AGNK02005548">
    <property type="status" value="NOT_ANNOTATED_CDS"/>
    <property type="molecule type" value="Genomic_DNA"/>
</dbReference>
<dbReference type="Gramene" id="KQK88542">
    <property type="protein sequence ID" value="KQK88542"/>
    <property type="gene ID" value="SETIT_038301mg"/>
</dbReference>
<evidence type="ECO:0000313" key="2">
    <source>
        <dbReference type="Proteomes" id="UP000004995"/>
    </source>
</evidence>
<sequence>MWWCSNQLDAYHLAQNEEEKHYSSIVDVYHLWICECTWECGFTSVICMIVGEHQRRKRDDLQLLEGAPSFVDPLVVIVSTG</sequence>
<dbReference type="InParanoid" id="K4AHE4"/>
<evidence type="ECO:0000313" key="1">
    <source>
        <dbReference type="EnsemblPlants" id="KQK88542"/>
    </source>
</evidence>
<name>K4AHE4_SETIT</name>
<dbReference type="EnsemblPlants" id="KQK88542">
    <property type="protein sequence ID" value="KQK88542"/>
    <property type="gene ID" value="SETIT_038301mg"/>
</dbReference>
<keyword evidence="2" id="KW-1185">Reference proteome</keyword>
<dbReference type="Proteomes" id="UP000004995">
    <property type="component" value="Unassembled WGS sequence"/>
</dbReference>
<reference evidence="2" key="1">
    <citation type="journal article" date="2012" name="Nat. Biotechnol.">
        <title>Reference genome sequence of the model plant Setaria.</title>
        <authorList>
            <person name="Bennetzen J.L."/>
            <person name="Schmutz J."/>
            <person name="Wang H."/>
            <person name="Percifield R."/>
            <person name="Hawkins J."/>
            <person name="Pontaroli A.C."/>
            <person name="Estep M."/>
            <person name="Feng L."/>
            <person name="Vaughn J.N."/>
            <person name="Grimwood J."/>
            <person name="Jenkins J."/>
            <person name="Barry K."/>
            <person name="Lindquist E."/>
            <person name="Hellsten U."/>
            <person name="Deshpande S."/>
            <person name="Wang X."/>
            <person name="Wu X."/>
            <person name="Mitros T."/>
            <person name="Triplett J."/>
            <person name="Yang X."/>
            <person name="Ye C.Y."/>
            <person name="Mauro-Herrera M."/>
            <person name="Wang L."/>
            <person name="Li P."/>
            <person name="Sharma M."/>
            <person name="Sharma R."/>
            <person name="Ronald P.C."/>
            <person name="Panaud O."/>
            <person name="Kellogg E.A."/>
            <person name="Brutnell T.P."/>
            <person name="Doust A.N."/>
            <person name="Tuskan G.A."/>
            <person name="Rokhsar D."/>
            <person name="Devos K.M."/>
        </authorList>
    </citation>
    <scope>NUCLEOTIDE SEQUENCE [LARGE SCALE GENOMIC DNA]</scope>
    <source>
        <strain evidence="2">cv. Yugu1</strain>
    </source>
</reference>